<dbReference type="KEGG" id="mgod:E7746_14505"/>
<proteinExistence type="inferred from homology"/>
<dbReference type="Proteomes" id="UP000297031">
    <property type="component" value="Plasmid pTAA-4-1"/>
</dbReference>
<dbReference type="PANTHER" id="PTHR34047">
    <property type="entry name" value="NUCLEAR INTRON MATURASE 1, MITOCHONDRIAL-RELATED"/>
    <property type="match status" value="1"/>
</dbReference>
<keyword evidence="3" id="KW-0614">Plasmid</keyword>
<keyword evidence="4" id="KW-1185">Reference proteome</keyword>
<dbReference type="SUPFAM" id="SSF56672">
    <property type="entry name" value="DNA/RNA polymerases"/>
    <property type="match status" value="1"/>
</dbReference>
<evidence type="ECO:0000256" key="1">
    <source>
        <dbReference type="ARBA" id="ARBA00034120"/>
    </source>
</evidence>
<keyword evidence="3" id="KW-0808">Transferase</keyword>
<dbReference type="RefSeq" id="WP_135472864.1">
    <property type="nucleotide sequence ID" value="NZ_CP039394.1"/>
</dbReference>
<name>A0A4P7VRZ7_9BACT</name>
<feature type="domain" description="Reverse transcriptase" evidence="2">
    <location>
        <begin position="1"/>
        <end position="273"/>
    </location>
</feature>
<dbReference type="InterPro" id="IPR000477">
    <property type="entry name" value="RT_dom"/>
</dbReference>
<comment type="similarity">
    <text evidence="1">Belongs to the bacterial reverse transcriptase family.</text>
</comment>
<keyword evidence="3" id="KW-0548">Nucleotidyltransferase</keyword>
<dbReference type="PANTHER" id="PTHR34047:SF8">
    <property type="entry name" value="PROTEIN YKFC"/>
    <property type="match status" value="1"/>
</dbReference>
<reference evidence="3 4" key="1">
    <citation type="submission" date="2019-02" db="EMBL/GenBank/DDBJ databases">
        <title>Isolation and identification of novel species under the genus Muribaculum.</title>
        <authorList>
            <person name="Miyake S."/>
            <person name="Ding Y."/>
            <person name="Low A."/>
            <person name="Soh M."/>
            <person name="Seedorf H."/>
        </authorList>
    </citation>
    <scope>NUCLEOTIDE SEQUENCE [LARGE SCALE GENOMIC DNA]</scope>
    <source>
        <strain evidence="3 4">TLL-A4</strain>
        <plasmid evidence="4">ptaa-4-1</plasmid>
    </source>
</reference>
<geneLocation type="plasmid" evidence="4">
    <name>ptaa-4-1</name>
</geneLocation>
<evidence type="ECO:0000313" key="3">
    <source>
        <dbReference type="EMBL" id="QCD37149.1"/>
    </source>
</evidence>
<sequence>MKRIGNLYEKIISLENLRLADEKARRGKLRSYGVRLHDKNREANIIALHEQLKNRAFVNSPYSTFTIYEPKERLIFRLPYYPDRILHHAIMNVLEPIWVSTFTVDTYSCIKGRGIHGAMRKVKKALRDKENTRYCLKIDVRKFYPSIDHDILKQVVRRKIKCADTLKLLDTIIDSTDGVPIGNYLSQYFANLMLAYFDHWIKEVKRIKYYFRYADDMVFLSSSKEELQALLKDIKAYLATLKLNLKGNEQVFPIAESRNDKHGRGLDFVGFVFYHNQTLIRKGIKKNFCRAAARLNKRSDISAADYKQQLCSWFGWAKVCNSKHLLKTIIKPQFYETCILR</sequence>
<dbReference type="AlphaFoldDB" id="A0A4P7VRZ7"/>
<keyword evidence="3" id="KW-0695">RNA-directed DNA polymerase</keyword>
<protein>
    <submittedName>
        <fullName evidence="3">Reverse transcriptase</fullName>
    </submittedName>
</protein>
<dbReference type="Pfam" id="PF00078">
    <property type="entry name" value="RVT_1"/>
    <property type="match status" value="1"/>
</dbReference>
<dbReference type="InterPro" id="IPR051083">
    <property type="entry name" value="GrpII_Intron_Splice-Mob/Def"/>
</dbReference>
<dbReference type="OrthoDB" id="9780724at2"/>
<accession>A0A4P7VRZ7</accession>
<organism evidence="3 4">
    <name type="scientific">Muribaculum gordoncarteri</name>
    <dbReference type="NCBI Taxonomy" id="2530390"/>
    <lineage>
        <taxon>Bacteria</taxon>
        <taxon>Pseudomonadati</taxon>
        <taxon>Bacteroidota</taxon>
        <taxon>Bacteroidia</taxon>
        <taxon>Bacteroidales</taxon>
        <taxon>Muribaculaceae</taxon>
        <taxon>Muribaculum</taxon>
    </lineage>
</organism>
<gene>
    <name evidence="3" type="ORF">E7746_14505</name>
</gene>
<dbReference type="GeneID" id="82151172"/>
<evidence type="ECO:0000313" key="4">
    <source>
        <dbReference type="Proteomes" id="UP000297031"/>
    </source>
</evidence>
<dbReference type="PROSITE" id="PS50878">
    <property type="entry name" value="RT_POL"/>
    <property type="match status" value="1"/>
</dbReference>
<dbReference type="CDD" id="cd01646">
    <property type="entry name" value="RT_Bac_retron_I"/>
    <property type="match status" value="1"/>
</dbReference>
<dbReference type="InterPro" id="IPR043502">
    <property type="entry name" value="DNA/RNA_pol_sf"/>
</dbReference>
<dbReference type="EMBL" id="CP039394">
    <property type="protein sequence ID" value="QCD37149.1"/>
    <property type="molecule type" value="Genomic_DNA"/>
</dbReference>
<evidence type="ECO:0000259" key="2">
    <source>
        <dbReference type="PROSITE" id="PS50878"/>
    </source>
</evidence>
<dbReference type="GO" id="GO:0003964">
    <property type="term" value="F:RNA-directed DNA polymerase activity"/>
    <property type="evidence" value="ECO:0007669"/>
    <property type="project" value="UniProtKB-KW"/>
</dbReference>